<gene>
    <name evidence="2" type="ORF">DES35_102370</name>
</gene>
<organism evidence="2 3">
    <name type="scientific">Schleiferia thermophila</name>
    <dbReference type="NCBI Taxonomy" id="884107"/>
    <lineage>
        <taxon>Bacteria</taxon>
        <taxon>Pseudomonadati</taxon>
        <taxon>Bacteroidota</taxon>
        <taxon>Flavobacteriia</taxon>
        <taxon>Flavobacteriales</taxon>
        <taxon>Schleiferiaceae</taxon>
        <taxon>Schleiferia</taxon>
    </lineage>
</organism>
<evidence type="ECO:0000313" key="3">
    <source>
        <dbReference type="Proteomes" id="UP000253517"/>
    </source>
</evidence>
<keyword evidence="3" id="KW-1185">Reference proteome</keyword>
<keyword evidence="1" id="KW-0812">Transmembrane</keyword>
<proteinExistence type="predicted"/>
<dbReference type="AlphaFoldDB" id="A0A369A418"/>
<name>A0A369A418_9FLAO</name>
<keyword evidence="1" id="KW-1133">Transmembrane helix</keyword>
<evidence type="ECO:0000313" key="2">
    <source>
        <dbReference type="EMBL" id="RCX03913.1"/>
    </source>
</evidence>
<evidence type="ECO:0000256" key="1">
    <source>
        <dbReference type="SAM" id="Phobius"/>
    </source>
</evidence>
<dbReference type="InterPro" id="IPR008620">
    <property type="entry name" value="FixH"/>
</dbReference>
<dbReference type="EMBL" id="QPJS01000002">
    <property type="protein sequence ID" value="RCX03913.1"/>
    <property type="molecule type" value="Genomic_DNA"/>
</dbReference>
<reference evidence="2 3" key="1">
    <citation type="submission" date="2018-07" db="EMBL/GenBank/DDBJ databases">
        <title>Genomic Encyclopedia of Type Strains, Phase IV (KMG-IV): sequencing the most valuable type-strain genomes for metagenomic binning, comparative biology and taxonomic classification.</title>
        <authorList>
            <person name="Goeker M."/>
        </authorList>
    </citation>
    <scope>NUCLEOTIDE SEQUENCE [LARGE SCALE GENOMIC DNA]</scope>
    <source>
        <strain evidence="2 3">DSM 21410</strain>
    </source>
</reference>
<dbReference type="Proteomes" id="UP000253517">
    <property type="component" value="Unassembled WGS sequence"/>
</dbReference>
<accession>A0A369A418</accession>
<protein>
    <recommendedName>
        <fullName evidence="4">FixH protein</fullName>
    </recommendedName>
</protein>
<keyword evidence="1" id="KW-0472">Membrane</keyword>
<dbReference type="Pfam" id="PF05751">
    <property type="entry name" value="FixH"/>
    <property type="match status" value="1"/>
</dbReference>
<evidence type="ECO:0008006" key="4">
    <source>
        <dbReference type="Google" id="ProtNLM"/>
    </source>
</evidence>
<dbReference type="RefSeq" id="WP_037357435.1">
    <property type="nucleotide sequence ID" value="NZ_BHZF01000002.1"/>
</dbReference>
<sequence length="140" mass="17001">MKLNWGWYIVFSLIGFAMFIIFMVYRMSLQNIDLITENYYNEELLYQEIIDQKQRALERGLHLNVFYDKEEVIVEFPFDQDFTAELNFLHPEKKLLDKTYTSVHKQLRISRKEFTPGKWLIKCKVACKGEKFYFEDTIFL</sequence>
<feature type="transmembrane region" description="Helical" evidence="1">
    <location>
        <begin position="6"/>
        <end position="25"/>
    </location>
</feature>
<comment type="caution">
    <text evidence="2">The sequence shown here is derived from an EMBL/GenBank/DDBJ whole genome shotgun (WGS) entry which is preliminary data.</text>
</comment>